<dbReference type="InterPro" id="IPR058674">
    <property type="entry name" value="DUF8054_N"/>
</dbReference>
<accession>A0A847TAT8</accession>
<keyword evidence="1" id="KW-1133">Transmembrane helix</keyword>
<proteinExistence type="predicted"/>
<evidence type="ECO:0000259" key="4">
    <source>
        <dbReference type="Pfam" id="PF26238"/>
    </source>
</evidence>
<sequence length="272" mass="28348">MPVRTLVDRLREPAYTESNRCLPCTAVNLVLLGLAVGPLWVLSPVAAVPVGVAGVTTIWLRGYLVPGTPALTRRYLPASVLAAFGTLSTPVSTAVPPDADPVEKLVGFGVLSADPGDDPALTPSFRAAWHETAETLAGDPEALDRAAATVTAGDRPRITVAESDADGVVMRADGSWVGQWPSRTALVADLATERTLAGPAWDALGRAERVDLAARIRGLVEQCPTCRGPTRVSDETVESCCHTTAVIAVSCADCGDRLAEFDPSPSPFAPGS</sequence>
<evidence type="ECO:0000259" key="2">
    <source>
        <dbReference type="Pfam" id="PF26236"/>
    </source>
</evidence>
<name>A0A558GC68_HALVO</name>
<keyword evidence="1" id="KW-0472">Membrane</keyword>
<protein>
    <submittedName>
        <fullName evidence="6">Uncharacterized protein</fullName>
    </submittedName>
</protein>
<dbReference type="InterPro" id="IPR058775">
    <property type="entry name" value="DUF8054_M"/>
</dbReference>
<dbReference type="InterPro" id="IPR058675">
    <property type="entry name" value="DUF8054_C"/>
</dbReference>
<feature type="domain" description="DUF8054" evidence="4">
    <location>
        <begin position="100"/>
        <end position="217"/>
    </location>
</feature>
<dbReference type="EMBL" id="VMTR01000033">
    <property type="protein sequence ID" value="TVT95330.1"/>
    <property type="molecule type" value="Genomic_DNA"/>
</dbReference>
<feature type="domain" description="DUF8054" evidence="2">
    <location>
        <begin position="7"/>
        <end position="85"/>
    </location>
</feature>
<evidence type="ECO:0000256" key="1">
    <source>
        <dbReference type="SAM" id="Phobius"/>
    </source>
</evidence>
<dbReference type="Pfam" id="PF26236">
    <property type="entry name" value="DUF8054_N"/>
    <property type="match status" value="1"/>
</dbReference>
<dbReference type="Pfam" id="PF26237">
    <property type="entry name" value="DUF8054_C"/>
    <property type="match status" value="1"/>
</dbReference>
<gene>
    <name evidence="6" type="ORF">FQA18_06995</name>
    <name evidence="5" type="ORF">GOC85_08900</name>
</gene>
<dbReference type="EMBL" id="WOWC01000001">
    <property type="protein sequence ID" value="NLV02702.1"/>
    <property type="molecule type" value="Genomic_DNA"/>
</dbReference>
<feature type="transmembrane region" description="Helical" evidence="1">
    <location>
        <begin position="46"/>
        <end position="64"/>
    </location>
</feature>
<dbReference type="Pfam" id="PF26238">
    <property type="entry name" value="DUF8054_M"/>
    <property type="match status" value="1"/>
</dbReference>
<evidence type="ECO:0000313" key="6">
    <source>
        <dbReference type="EMBL" id="TVT95330.1"/>
    </source>
</evidence>
<evidence type="ECO:0000313" key="7">
    <source>
        <dbReference type="Proteomes" id="UP000320212"/>
    </source>
</evidence>
<feature type="domain" description="DUF8054" evidence="3">
    <location>
        <begin position="221"/>
        <end position="261"/>
    </location>
</feature>
<evidence type="ECO:0000313" key="5">
    <source>
        <dbReference type="EMBL" id="NLV02702.1"/>
    </source>
</evidence>
<dbReference type="AlphaFoldDB" id="A0A558GC68"/>
<evidence type="ECO:0000259" key="3">
    <source>
        <dbReference type="Pfam" id="PF26237"/>
    </source>
</evidence>
<accession>A0A558GC68</accession>
<dbReference type="RefSeq" id="WP_144858607.1">
    <property type="nucleotide sequence ID" value="NZ_CP104743.1"/>
</dbReference>
<organism evidence="6 7">
    <name type="scientific">Haloferax volcanii</name>
    <name type="common">Halobacterium volcanii</name>
    <dbReference type="NCBI Taxonomy" id="2246"/>
    <lineage>
        <taxon>Archaea</taxon>
        <taxon>Methanobacteriati</taxon>
        <taxon>Methanobacteriota</taxon>
        <taxon>Stenosarchaea group</taxon>
        <taxon>Halobacteria</taxon>
        <taxon>Halobacteriales</taxon>
        <taxon>Haloferacaceae</taxon>
        <taxon>Haloferax</taxon>
    </lineage>
</organism>
<reference evidence="6 7" key="1">
    <citation type="submission" date="2019-07" db="EMBL/GenBank/DDBJ databases">
        <title>Draft genome sequence of Haloferax volcanii SS0101, isolated from salt farm in Samut Sakhon, Thailand.</title>
        <authorList>
            <person name="Wanthongcharoen S."/>
            <person name="Yamprayoonswat W."/>
            <person name="Ruangsuj P."/>
            <person name="Thongpramul N."/>
            <person name="Jumpathong W."/>
            <person name="Sittihan S."/>
            <person name="Kanjanavas P."/>
            <person name="Yasawong M."/>
        </authorList>
    </citation>
    <scope>NUCLEOTIDE SEQUENCE [LARGE SCALE GENOMIC DNA]</scope>
    <source>
        <strain evidence="6 7">SS0101</strain>
    </source>
</reference>
<keyword evidence="1" id="KW-0812">Transmembrane</keyword>
<dbReference type="Proteomes" id="UP000619835">
    <property type="component" value="Unassembled WGS sequence"/>
</dbReference>
<dbReference type="Proteomes" id="UP000320212">
    <property type="component" value="Unassembled WGS sequence"/>
</dbReference>
<feature type="transmembrane region" description="Helical" evidence="1">
    <location>
        <begin position="21"/>
        <end position="40"/>
    </location>
</feature>
<reference evidence="5" key="2">
    <citation type="submission" date="2019-12" db="EMBL/GenBank/DDBJ databases">
        <title>Haloferax alexandrinus strain pws11.</title>
        <authorList>
            <person name="Verma D.K."/>
            <person name="Gopal K."/>
            <person name="Prasad E.S."/>
        </authorList>
    </citation>
    <scope>NUCLEOTIDE SEQUENCE</scope>
    <source>
        <strain evidence="5">Pws11</strain>
    </source>
</reference>
<dbReference type="GeneID" id="79193148"/>
<comment type="caution">
    <text evidence="6">The sequence shown here is derived from an EMBL/GenBank/DDBJ whole genome shotgun (WGS) entry which is preliminary data.</text>
</comment>